<dbReference type="FunFam" id="3.50.50.60:FF:000183">
    <property type="entry name" value="Dimethylaniline monooxygenase [N-oxide-forming]"/>
    <property type="match status" value="1"/>
</dbReference>
<dbReference type="SUPFAM" id="SSF51905">
    <property type="entry name" value="FAD/NAD(P)-binding domain"/>
    <property type="match status" value="2"/>
</dbReference>
<dbReference type="Pfam" id="PF00743">
    <property type="entry name" value="FMO-like"/>
    <property type="match status" value="1"/>
</dbReference>
<evidence type="ECO:0000256" key="6">
    <source>
        <dbReference type="ARBA" id="ARBA00022692"/>
    </source>
</evidence>
<comment type="subcellular location">
    <subcellularLocation>
        <location evidence="3">Endoplasmic reticulum membrane</location>
        <topology evidence="3">Single-pass membrane protein</topology>
    </subcellularLocation>
    <subcellularLocation>
        <location evidence="2">Microsome membrane</location>
        <topology evidence="2">Single-pass membrane protein</topology>
    </subcellularLocation>
</comment>
<dbReference type="PRINTS" id="PR00370">
    <property type="entry name" value="FMOXYGENASE"/>
</dbReference>
<dbReference type="PANTHER" id="PTHR23023">
    <property type="entry name" value="DIMETHYLANILINE MONOOXYGENASE"/>
    <property type="match status" value="1"/>
</dbReference>
<organism evidence="19">
    <name type="scientific">Castor canadensis</name>
    <name type="common">American beaver</name>
    <dbReference type="NCBI Taxonomy" id="51338"/>
    <lineage>
        <taxon>Eukaryota</taxon>
        <taxon>Metazoa</taxon>
        <taxon>Chordata</taxon>
        <taxon>Craniata</taxon>
        <taxon>Vertebrata</taxon>
        <taxon>Euteleostomi</taxon>
        <taxon>Mammalia</taxon>
        <taxon>Eutheria</taxon>
        <taxon>Euarchontoglires</taxon>
        <taxon>Glires</taxon>
        <taxon>Rodentia</taxon>
        <taxon>Castorimorpha</taxon>
        <taxon>Castoridae</taxon>
        <taxon>Castor</taxon>
    </lineage>
</organism>
<evidence type="ECO:0000313" key="19">
    <source>
        <dbReference type="RefSeq" id="XP_020025627.2"/>
    </source>
</evidence>
<dbReference type="FunFam" id="3.50.50.60:FF:000023">
    <property type="entry name" value="Dimethylaniline monooxygenase [N-oxide-forming]"/>
    <property type="match status" value="1"/>
</dbReference>
<keyword evidence="14" id="KW-0472">Membrane</keyword>
<dbReference type="KEGG" id="ccan:109690590"/>
<keyword evidence="7" id="KW-0256">Endoplasmic reticulum</keyword>
<evidence type="ECO:0000256" key="3">
    <source>
        <dbReference type="ARBA" id="ARBA00004389"/>
    </source>
</evidence>
<evidence type="ECO:0000256" key="9">
    <source>
        <dbReference type="ARBA" id="ARBA00022848"/>
    </source>
</evidence>
<dbReference type="Gene3D" id="3.50.50.60">
    <property type="entry name" value="FAD/NAD(P)-binding domain"/>
    <property type="match status" value="1"/>
</dbReference>
<comment type="catalytic activity">
    <reaction evidence="15">
        <text>N,N-dimethylaniline + NADPH + O2 + H(+) = N,N-dimethylaniline N-oxide + NADP(+) + H2O</text>
        <dbReference type="Rhea" id="RHEA:24468"/>
        <dbReference type="ChEBI" id="CHEBI:15377"/>
        <dbReference type="ChEBI" id="CHEBI:15378"/>
        <dbReference type="ChEBI" id="CHEBI:15379"/>
        <dbReference type="ChEBI" id="CHEBI:16269"/>
        <dbReference type="ChEBI" id="CHEBI:17735"/>
        <dbReference type="ChEBI" id="CHEBI:57783"/>
        <dbReference type="ChEBI" id="CHEBI:58349"/>
        <dbReference type="EC" id="1.14.13.8"/>
    </reaction>
</comment>
<evidence type="ECO:0000256" key="1">
    <source>
        <dbReference type="ARBA" id="ARBA00001974"/>
    </source>
</evidence>
<evidence type="ECO:0000256" key="17">
    <source>
        <dbReference type="RuleBase" id="RU361177"/>
    </source>
</evidence>
<evidence type="ECO:0000256" key="5">
    <source>
        <dbReference type="ARBA" id="ARBA00022630"/>
    </source>
</evidence>
<evidence type="ECO:0000256" key="7">
    <source>
        <dbReference type="ARBA" id="ARBA00022824"/>
    </source>
</evidence>
<dbReference type="EC" id="1.-.-.-" evidence="17"/>
<dbReference type="GO" id="GO:0050660">
    <property type="term" value="F:flavin adenine dinucleotide binding"/>
    <property type="evidence" value="ECO:0007669"/>
    <property type="project" value="InterPro"/>
</dbReference>
<comment type="similarity">
    <text evidence="4 17">Belongs to the FMO family.</text>
</comment>
<name>A0A8B7V2V3_CASCN</name>
<evidence type="ECO:0000256" key="10">
    <source>
        <dbReference type="ARBA" id="ARBA00022857"/>
    </source>
</evidence>
<dbReference type="AlphaFoldDB" id="A0A8B7V2V3"/>
<dbReference type="CTD" id="2329"/>
<dbReference type="InterPro" id="IPR020946">
    <property type="entry name" value="Flavin_mOase-like"/>
</dbReference>
<evidence type="ECO:0000256" key="4">
    <source>
        <dbReference type="ARBA" id="ARBA00009183"/>
    </source>
</evidence>
<keyword evidence="5 17" id="KW-0285">Flavoprotein</keyword>
<protein>
    <recommendedName>
        <fullName evidence="17">Flavin-containing monooxygenase</fullName>
        <ecNumber evidence="17">1.-.-.-</ecNumber>
    </recommendedName>
</protein>
<reference evidence="19" key="1">
    <citation type="submission" date="2025-08" db="UniProtKB">
        <authorList>
            <consortium name="RefSeq"/>
        </authorList>
    </citation>
    <scope>IDENTIFICATION</scope>
</reference>
<evidence type="ECO:0000256" key="8">
    <source>
        <dbReference type="ARBA" id="ARBA00022827"/>
    </source>
</evidence>
<dbReference type="GO" id="GO:0004499">
    <property type="term" value="F:N,N-dimethylaniline monooxygenase activity"/>
    <property type="evidence" value="ECO:0007669"/>
    <property type="project" value="InterPro"/>
</dbReference>
<keyword evidence="8 17" id="KW-0274">FAD</keyword>
<accession>A0A8B7V2V3</accession>
<comment type="cofactor">
    <cofactor evidence="1 17">
        <name>FAD</name>
        <dbReference type="ChEBI" id="CHEBI:57692"/>
    </cofactor>
</comment>
<comment type="function">
    <text evidence="16">This protein is involved in the oxidative metabolism of a variety of xenobiotics such as drugs and pesticides.</text>
</comment>
<dbReference type="FunFam" id="3.50.50.60:FF:000073">
    <property type="entry name" value="Dimethylaniline monooxygenase [N-oxide-forming]"/>
    <property type="match status" value="1"/>
</dbReference>
<evidence type="ECO:0000256" key="11">
    <source>
        <dbReference type="ARBA" id="ARBA00022989"/>
    </source>
</evidence>
<keyword evidence="6" id="KW-0812">Transmembrane</keyword>
<evidence type="ECO:0000256" key="12">
    <source>
        <dbReference type="ARBA" id="ARBA00023002"/>
    </source>
</evidence>
<dbReference type="OrthoDB" id="66881at2759"/>
<evidence type="ECO:0000313" key="18">
    <source>
        <dbReference type="Proteomes" id="UP001732720"/>
    </source>
</evidence>
<dbReference type="FunFam" id="3.50.50.60:FF:000042">
    <property type="entry name" value="Dimethylaniline monooxygenase [N-oxide-forming]"/>
    <property type="match status" value="1"/>
</dbReference>
<dbReference type="GO" id="GO:0005789">
    <property type="term" value="C:endoplasmic reticulum membrane"/>
    <property type="evidence" value="ECO:0007669"/>
    <property type="project" value="UniProtKB-SubCell"/>
</dbReference>
<dbReference type="GO" id="GO:0006805">
    <property type="term" value="P:xenobiotic metabolic process"/>
    <property type="evidence" value="ECO:0007669"/>
    <property type="project" value="UniProtKB-ARBA"/>
</dbReference>
<dbReference type="RefSeq" id="XP_020025627.2">
    <property type="nucleotide sequence ID" value="XM_020170038.2"/>
</dbReference>
<gene>
    <name evidence="19" type="primary">Fmo4</name>
</gene>
<evidence type="ECO:0000256" key="16">
    <source>
        <dbReference type="ARBA" id="ARBA00055670"/>
    </source>
</evidence>
<keyword evidence="13 17" id="KW-0503">Monooxygenase</keyword>
<dbReference type="GeneID" id="109690590"/>
<dbReference type="PIRSF" id="PIRSF000332">
    <property type="entry name" value="FMO"/>
    <property type="match status" value="1"/>
</dbReference>
<dbReference type="GO" id="GO:0050661">
    <property type="term" value="F:NADP binding"/>
    <property type="evidence" value="ECO:0007669"/>
    <property type="project" value="InterPro"/>
</dbReference>
<dbReference type="PRINTS" id="PR01124">
    <property type="entry name" value="FMOXYGENASE4"/>
</dbReference>
<dbReference type="InterPro" id="IPR050346">
    <property type="entry name" value="FMO-like"/>
</dbReference>
<dbReference type="InterPro" id="IPR036188">
    <property type="entry name" value="FAD/NAD-bd_sf"/>
</dbReference>
<evidence type="ECO:0000256" key="13">
    <source>
        <dbReference type="ARBA" id="ARBA00023033"/>
    </source>
</evidence>
<keyword evidence="9" id="KW-0492">Microsome</keyword>
<keyword evidence="18" id="KW-1185">Reference proteome</keyword>
<keyword evidence="11" id="KW-1133">Transmembrane helix</keyword>
<evidence type="ECO:0000256" key="15">
    <source>
        <dbReference type="ARBA" id="ARBA00050152"/>
    </source>
</evidence>
<proteinExistence type="inferred from homology"/>
<keyword evidence="10" id="KW-0521">NADP</keyword>
<evidence type="ECO:0000256" key="14">
    <source>
        <dbReference type="ARBA" id="ARBA00023136"/>
    </source>
</evidence>
<dbReference type="Proteomes" id="UP001732720">
    <property type="component" value="Chromosome 11"/>
</dbReference>
<keyword evidence="12 17" id="KW-0560">Oxidoreductase</keyword>
<dbReference type="InterPro" id="IPR002256">
    <property type="entry name" value="Flavin_mOase_4"/>
</dbReference>
<evidence type="ECO:0000256" key="2">
    <source>
        <dbReference type="ARBA" id="ARBA00004111"/>
    </source>
</evidence>
<dbReference type="InterPro" id="IPR000960">
    <property type="entry name" value="Flavin_mOase"/>
</dbReference>
<sequence>MAKRVAVIGAGVSGLSSIKCCLDEDLEPTCFERSNDFGGLWKFSETKDGMTRVYRSLLTNVCKEMSCYSDFPYNEDYPNFMSQEKFWNYLQEFVEHFGLLKYIQFKTTVCSVTKRPDFSETGQWDVVTETEGKQDRAVFDAVMVCTGRFLNPHLPLESFPGIHKFKGQILHSQDYRTPDAFQGKRVLLIGLGNSGGDIAVELSRIASQVFLSTRTGSWVVSRASDGGYPSNMMSIRRWHSFQTQLLPACFLNWIQERHMNKRFNHEDYGLSITKGKKPKFIVNDELPTCILCGTVTMKTSTKDFTETSAVFEDGTIEANIDVVIFTTGYTFSFPFFEEPLKSFCTKKIFLYKHVFPSNLERATLALIGFIGLKGSILASTELQARWATRVFKGLCRIPPSQKLMAEATKKEQLIKRGVIKDASQDKLDYILYMDELATCIGSKPNIPLLFLTDPRLAWEVFFGPCTSYQYRLVGPGTWDGARNAILTQWNRTMKPLKTRITSNSSKPASMLHYIKAWGAPVLLASLLLFCKSSLFLKLVREKLQDRISPYLLLWFGYVPHNSNIGKLVSSVTTLEDGA</sequence>